<gene>
    <name evidence="2" type="primary">yeaZ</name>
    <name evidence="2" type="ordered locus">MGMSRv2__3116</name>
</gene>
<dbReference type="NCBIfam" id="TIGR03725">
    <property type="entry name" value="T6A_YeaZ"/>
    <property type="match status" value="1"/>
</dbReference>
<dbReference type="PANTHER" id="PTHR11735:SF11">
    <property type="entry name" value="TRNA THREONYLCARBAMOYLADENOSINE BIOSYNTHESIS PROTEIN TSAB"/>
    <property type="match status" value="1"/>
</dbReference>
<evidence type="ECO:0000259" key="1">
    <source>
        <dbReference type="Pfam" id="PF00814"/>
    </source>
</evidence>
<dbReference type="GO" id="GO:0002949">
    <property type="term" value="P:tRNA threonylcarbamoyladenosine modification"/>
    <property type="evidence" value="ECO:0007669"/>
    <property type="project" value="InterPro"/>
</dbReference>
<dbReference type="PANTHER" id="PTHR11735">
    <property type="entry name" value="TRNA N6-ADENOSINE THREONYLCARBAMOYLTRANSFERASE"/>
    <property type="match status" value="1"/>
</dbReference>
<dbReference type="STRING" id="1430440.MGMSRv2__3116"/>
<dbReference type="GO" id="GO:0005829">
    <property type="term" value="C:cytosol"/>
    <property type="evidence" value="ECO:0007669"/>
    <property type="project" value="TreeGrafter"/>
</dbReference>
<dbReference type="InterPro" id="IPR022496">
    <property type="entry name" value="T6A_TsaB"/>
</dbReference>
<dbReference type="Pfam" id="PF00814">
    <property type="entry name" value="TsaD"/>
    <property type="match status" value="1"/>
</dbReference>
<dbReference type="InterPro" id="IPR000905">
    <property type="entry name" value="Gcp-like_dom"/>
</dbReference>
<name>V6F7R1_MAGGM</name>
<reference evidence="2 3" key="1">
    <citation type="journal article" date="2014" name="Genome Announc.">
        <title>Complete genome sequence of Magnetospirillum gryphiswaldense MSR-1.</title>
        <authorList>
            <person name="Wang X."/>
            <person name="Wang Q."/>
            <person name="Zhang W."/>
            <person name="Wang Y."/>
            <person name="Li L."/>
            <person name="Wen T."/>
            <person name="Zhang T."/>
            <person name="Zhang Y."/>
            <person name="Xu J."/>
            <person name="Hu J."/>
            <person name="Li S."/>
            <person name="Liu L."/>
            <person name="Liu J."/>
            <person name="Jiang W."/>
            <person name="Tian J."/>
            <person name="Li Y."/>
            <person name="Schuler D."/>
            <person name="Wang L."/>
            <person name="Li J."/>
        </authorList>
    </citation>
    <scope>NUCLEOTIDE SEQUENCE [LARGE SCALE GENOMIC DNA]</scope>
    <source>
        <strain evidence="3">DSM 6361 / JCM 21280 / NBRC 15271 / MSR-1</strain>
    </source>
</reference>
<dbReference type="InterPro" id="IPR043129">
    <property type="entry name" value="ATPase_NBD"/>
</dbReference>
<evidence type="ECO:0000313" key="2">
    <source>
        <dbReference type="EMBL" id="CDL00331.1"/>
    </source>
</evidence>
<dbReference type="Gene3D" id="3.30.420.40">
    <property type="match status" value="2"/>
</dbReference>
<dbReference type="HOGENOM" id="CLU_064886_3_0_5"/>
<dbReference type="eggNOG" id="COG1214">
    <property type="taxonomic scope" value="Bacteria"/>
</dbReference>
<feature type="domain" description="Gcp-like" evidence="1">
    <location>
        <begin position="32"/>
        <end position="127"/>
    </location>
</feature>
<dbReference type="AlphaFoldDB" id="V6F7R1"/>
<dbReference type="SUPFAM" id="SSF53067">
    <property type="entry name" value="Actin-like ATPase domain"/>
    <property type="match status" value="2"/>
</dbReference>
<protein>
    <submittedName>
        <fullName evidence="2">Peptidase</fullName>
    </submittedName>
</protein>
<evidence type="ECO:0000313" key="3">
    <source>
        <dbReference type="Proteomes" id="UP000018922"/>
    </source>
</evidence>
<proteinExistence type="predicted"/>
<organism evidence="2 3">
    <name type="scientific">Magnetospirillum gryphiswaldense (strain DSM 6361 / JCM 21280 / NBRC 15271 / MSR-1)</name>
    <dbReference type="NCBI Taxonomy" id="431944"/>
    <lineage>
        <taxon>Bacteria</taxon>
        <taxon>Pseudomonadati</taxon>
        <taxon>Pseudomonadota</taxon>
        <taxon>Alphaproteobacteria</taxon>
        <taxon>Rhodospirillales</taxon>
        <taxon>Rhodospirillaceae</taxon>
        <taxon>Magnetospirillum</taxon>
    </lineage>
</organism>
<dbReference type="Proteomes" id="UP000018922">
    <property type="component" value="Chromosome I"/>
</dbReference>
<dbReference type="EMBL" id="HG794546">
    <property type="protein sequence ID" value="CDL00331.1"/>
    <property type="molecule type" value="Genomic_DNA"/>
</dbReference>
<accession>V6F7R1</accession>
<dbReference type="KEGG" id="mgy:MGMSRv2__3116"/>
<sequence>MLVLALDSAGSACSAAVLRDGVVVARRRALMARGQSEVLVPMVGDVMKDAGLTFDHLDLLAASVGPGAFTGIRIGLATARALALAAAKPLAGIRTTDAIAAATDPDQRRNRLVMVVMESRRAELWVQCYDDTLTALGPIQALTPQQAAAVGAGAVLLAGDGAGLVAPLLPQAMLAHDCDHVDAVQVARLAAQGWPDAVLPPEPLYLRDADVTLACA</sequence>
<keyword evidence="3" id="KW-1185">Reference proteome</keyword>